<reference evidence="7 8" key="1">
    <citation type="submission" date="2018-01" db="EMBL/GenBank/DDBJ databases">
        <title>Genomic Encyclopedia of Archaeal and Bacterial Type Strains, Phase II (KMG-II): from individual species to whole genera.</title>
        <authorList>
            <person name="Goeker M."/>
        </authorList>
    </citation>
    <scope>NUCLEOTIDE SEQUENCE [LARGE SCALE GENOMIC DNA]</scope>
    <source>
        <strain evidence="7 8">DSM 17023</strain>
    </source>
</reference>
<keyword evidence="3 5" id="KW-1133">Transmembrane helix</keyword>
<dbReference type="PANTHER" id="PTHR23514:SF13">
    <property type="entry name" value="INNER MEMBRANE PROTEIN YBJJ"/>
    <property type="match status" value="1"/>
</dbReference>
<evidence type="ECO:0000256" key="3">
    <source>
        <dbReference type="ARBA" id="ARBA00022989"/>
    </source>
</evidence>
<dbReference type="GO" id="GO:0016020">
    <property type="term" value="C:membrane"/>
    <property type="evidence" value="ECO:0007669"/>
    <property type="project" value="UniProtKB-SubCell"/>
</dbReference>
<feature type="transmembrane region" description="Helical" evidence="5">
    <location>
        <begin position="135"/>
        <end position="152"/>
    </location>
</feature>
<dbReference type="InterPro" id="IPR011701">
    <property type="entry name" value="MFS"/>
</dbReference>
<dbReference type="Proteomes" id="UP000236959">
    <property type="component" value="Unassembled WGS sequence"/>
</dbReference>
<evidence type="ECO:0000259" key="6">
    <source>
        <dbReference type="PROSITE" id="PS50850"/>
    </source>
</evidence>
<proteinExistence type="predicted"/>
<dbReference type="InterPro" id="IPR020846">
    <property type="entry name" value="MFS_dom"/>
</dbReference>
<evidence type="ECO:0000256" key="4">
    <source>
        <dbReference type="ARBA" id="ARBA00023136"/>
    </source>
</evidence>
<dbReference type="Pfam" id="PF07690">
    <property type="entry name" value="MFS_1"/>
    <property type="match status" value="1"/>
</dbReference>
<feature type="transmembrane region" description="Helical" evidence="5">
    <location>
        <begin position="325"/>
        <end position="346"/>
    </location>
</feature>
<dbReference type="RefSeq" id="WP_208987495.1">
    <property type="nucleotide sequence ID" value="NZ_PPCN01000005.1"/>
</dbReference>
<keyword evidence="8" id="KW-1185">Reference proteome</keyword>
<evidence type="ECO:0000313" key="8">
    <source>
        <dbReference type="Proteomes" id="UP000236959"/>
    </source>
</evidence>
<evidence type="ECO:0000313" key="7">
    <source>
        <dbReference type="EMBL" id="POF30978.1"/>
    </source>
</evidence>
<feature type="transmembrane region" description="Helical" evidence="5">
    <location>
        <begin position="198"/>
        <end position="216"/>
    </location>
</feature>
<dbReference type="AlphaFoldDB" id="A0A2S3UTC2"/>
<feature type="transmembrane region" description="Helical" evidence="5">
    <location>
        <begin position="71"/>
        <end position="89"/>
    </location>
</feature>
<feature type="domain" description="Major facilitator superfamily (MFS) profile" evidence="6">
    <location>
        <begin position="6"/>
        <end position="380"/>
    </location>
</feature>
<organism evidence="7 8">
    <name type="scientific">Roseibium marinum</name>
    <dbReference type="NCBI Taxonomy" id="281252"/>
    <lineage>
        <taxon>Bacteria</taxon>
        <taxon>Pseudomonadati</taxon>
        <taxon>Pseudomonadota</taxon>
        <taxon>Alphaproteobacteria</taxon>
        <taxon>Hyphomicrobiales</taxon>
        <taxon>Stappiaceae</taxon>
        <taxon>Roseibium</taxon>
    </lineage>
</organism>
<comment type="subcellular location">
    <subcellularLocation>
        <location evidence="1">Membrane</location>
        <topology evidence="1">Multi-pass membrane protein</topology>
    </subcellularLocation>
</comment>
<dbReference type="EMBL" id="PPCN01000005">
    <property type="protein sequence ID" value="POF30978.1"/>
    <property type="molecule type" value="Genomic_DNA"/>
</dbReference>
<feature type="transmembrane region" description="Helical" evidence="5">
    <location>
        <begin position="270"/>
        <end position="286"/>
    </location>
</feature>
<dbReference type="CDD" id="cd17393">
    <property type="entry name" value="MFS_MosC_like"/>
    <property type="match status" value="1"/>
</dbReference>
<protein>
    <submittedName>
        <fullName evidence="7">Fucose permease</fullName>
    </submittedName>
</protein>
<comment type="caution">
    <text evidence="7">The sequence shown here is derived from an EMBL/GenBank/DDBJ whole genome shotgun (WGS) entry which is preliminary data.</text>
</comment>
<dbReference type="PANTHER" id="PTHR23514">
    <property type="entry name" value="BYPASS OF STOP CODON PROTEIN 6"/>
    <property type="match status" value="1"/>
</dbReference>
<dbReference type="PROSITE" id="PS50850">
    <property type="entry name" value="MFS"/>
    <property type="match status" value="1"/>
</dbReference>
<feature type="transmembrane region" description="Helical" evidence="5">
    <location>
        <begin position="41"/>
        <end position="64"/>
    </location>
</feature>
<dbReference type="InterPro" id="IPR051788">
    <property type="entry name" value="MFS_Transporter"/>
</dbReference>
<evidence type="ECO:0000256" key="1">
    <source>
        <dbReference type="ARBA" id="ARBA00004141"/>
    </source>
</evidence>
<dbReference type="InterPro" id="IPR036259">
    <property type="entry name" value="MFS_trans_sf"/>
</dbReference>
<feature type="transmembrane region" description="Helical" evidence="5">
    <location>
        <begin position="352"/>
        <end position="376"/>
    </location>
</feature>
<evidence type="ECO:0000256" key="2">
    <source>
        <dbReference type="ARBA" id="ARBA00022692"/>
    </source>
</evidence>
<accession>A0A2S3UTC2</accession>
<evidence type="ECO:0000256" key="5">
    <source>
        <dbReference type="SAM" id="Phobius"/>
    </source>
</evidence>
<feature type="transmembrane region" description="Helical" evidence="5">
    <location>
        <begin position="95"/>
        <end position="114"/>
    </location>
</feature>
<keyword evidence="4 5" id="KW-0472">Membrane</keyword>
<dbReference type="Gene3D" id="1.20.1250.20">
    <property type="entry name" value="MFS general substrate transporter like domains"/>
    <property type="match status" value="2"/>
</dbReference>
<dbReference type="SUPFAM" id="SSF103473">
    <property type="entry name" value="MFS general substrate transporter"/>
    <property type="match status" value="1"/>
</dbReference>
<name>A0A2S3UTC2_9HYPH</name>
<feature type="transmembrane region" description="Helical" evidence="5">
    <location>
        <begin position="236"/>
        <end position="258"/>
    </location>
</feature>
<feature type="transmembrane region" description="Helical" evidence="5">
    <location>
        <begin position="292"/>
        <end position="313"/>
    </location>
</feature>
<feature type="transmembrane region" description="Helical" evidence="5">
    <location>
        <begin position="158"/>
        <end position="177"/>
    </location>
</feature>
<dbReference type="GO" id="GO:0022857">
    <property type="term" value="F:transmembrane transporter activity"/>
    <property type="evidence" value="ECO:0007669"/>
    <property type="project" value="InterPro"/>
</dbReference>
<keyword evidence="2 5" id="KW-0812">Transmembrane</keyword>
<sequence length="380" mass="39196">MQAIAARRVVSAIFFMCGSAIGVWASRIPDVKNATGLDEGGFGLLLLVMASGAFVAFPFTGVLVDRLGSAPASKIFSVMIVVSFTTIGFAPNTLLLAAAMFVTGFCIGALDVSMNGWGAEVEKGLGRPVMTSFHGLYSLGAGVSAAAGGLAIEAGLSLPWHFGLWAAITVPFLVWFCRQPWPQVDTGGGEGGKAPLFALPKGALVLVGLIALVGAFGEGAVTDWAALYQIDDLGYAESVATTAFTVFSIAMVIMRLAGDRVIARYGPVRVARMSGVVAFLGCLLLISGINIWVVWTGCFIMGIGYAVMFPLAMSRAASDPHMSKGSALAAVATLGYGAFLLGPPLLGFIGDALSLTASFGAVALLTLALPFLAGALKVRR</sequence>
<gene>
    <name evidence="7" type="ORF">CLV41_105156</name>
</gene>